<dbReference type="GO" id="GO:0016020">
    <property type="term" value="C:membrane"/>
    <property type="evidence" value="ECO:0007669"/>
    <property type="project" value="InterPro"/>
</dbReference>
<feature type="domain" description="SRCR" evidence="3">
    <location>
        <begin position="1"/>
        <end position="111"/>
    </location>
</feature>
<proteinExistence type="predicted"/>
<dbReference type="SMART" id="SM00202">
    <property type="entry name" value="SR"/>
    <property type="match status" value="1"/>
</dbReference>
<protein>
    <recommendedName>
        <fullName evidence="3">SRCR domain-containing protein</fullName>
    </recommendedName>
</protein>
<dbReference type="Proteomes" id="UP000735302">
    <property type="component" value="Unassembled WGS sequence"/>
</dbReference>
<evidence type="ECO:0000256" key="2">
    <source>
        <dbReference type="PROSITE-ProRule" id="PRU00196"/>
    </source>
</evidence>
<gene>
    <name evidence="4" type="ORF">PoB_001934800</name>
</gene>
<evidence type="ECO:0000313" key="5">
    <source>
        <dbReference type="Proteomes" id="UP000735302"/>
    </source>
</evidence>
<evidence type="ECO:0000256" key="1">
    <source>
        <dbReference type="ARBA" id="ARBA00023157"/>
    </source>
</evidence>
<dbReference type="Pfam" id="PF00530">
    <property type="entry name" value="SRCR"/>
    <property type="match status" value="1"/>
</dbReference>
<sequence>MGVVHVKSSTLPGMSGMVCDETGLWSQNEAKVVCRSAGYSGNLAWPVDPADMPDDVLPAQHYVIKNVKCVGTEQTINQCPHTDMCMAMEFLEKTFRCPDQYSGKAAAVVCGRN</sequence>
<evidence type="ECO:0000313" key="4">
    <source>
        <dbReference type="EMBL" id="GFN92842.1"/>
    </source>
</evidence>
<dbReference type="AlphaFoldDB" id="A0AAV3ZEF8"/>
<accession>A0AAV3ZEF8</accession>
<organism evidence="4 5">
    <name type="scientific">Plakobranchus ocellatus</name>
    <dbReference type="NCBI Taxonomy" id="259542"/>
    <lineage>
        <taxon>Eukaryota</taxon>
        <taxon>Metazoa</taxon>
        <taxon>Spiralia</taxon>
        <taxon>Lophotrochozoa</taxon>
        <taxon>Mollusca</taxon>
        <taxon>Gastropoda</taxon>
        <taxon>Heterobranchia</taxon>
        <taxon>Euthyneura</taxon>
        <taxon>Panpulmonata</taxon>
        <taxon>Sacoglossa</taxon>
        <taxon>Placobranchoidea</taxon>
        <taxon>Plakobranchidae</taxon>
        <taxon>Plakobranchus</taxon>
    </lineage>
</organism>
<dbReference type="InterPro" id="IPR001190">
    <property type="entry name" value="SRCR"/>
</dbReference>
<evidence type="ECO:0000259" key="3">
    <source>
        <dbReference type="PROSITE" id="PS50287"/>
    </source>
</evidence>
<dbReference type="EMBL" id="BLXT01002298">
    <property type="protein sequence ID" value="GFN92842.1"/>
    <property type="molecule type" value="Genomic_DNA"/>
</dbReference>
<dbReference type="Gene3D" id="3.10.250.10">
    <property type="entry name" value="SRCR-like domain"/>
    <property type="match status" value="1"/>
</dbReference>
<dbReference type="PROSITE" id="PS50287">
    <property type="entry name" value="SRCR_2"/>
    <property type="match status" value="1"/>
</dbReference>
<keyword evidence="1 2" id="KW-1015">Disulfide bond</keyword>
<comment type="caution">
    <text evidence="4">The sequence shown here is derived from an EMBL/GenBank/DDBJ whole genome shotgun (WGS) entry which is preliminary data.</text>
</comment>
<comment type="caution">
    <text evidence="2">Lacks conserved residue(s) required for the propagation of feature annotation.</text>
</comment>
<feature type="disulfide bond" evidence="2">
    <location>
        <begin position="69"/>
        <end position="79"/>
    </location>
</feature>
<dbReference type="SUPFAM" id="SSF56487">
    <property type="entry name" value="SRCR-like"/>
    <property type="match status" value="1"/>
</dbReference>
<dbReference type="InterPro" id="IPR036772">
    <property type="entry name" value="SRCR-like_dom_sf"/>
</dbReference>
<name>A0AAV3ZEF8_9GAST</name>
<keyword evidence="5" id="KW-1185">Reference proteome</keyword>
<reference evidence="4 5" key="1">
    <citation type="journal article" date="2021" name="Elife">
        <title>Chloroplast acquisition without the gene transfer in kleptoplastic sea slugs, Plakobranchus ocellatus.</title>
        <authorList>
            <person name="Maeda T."/>
            <person name="Takahashi S."/>
            <person name="Yoshida T."/>
            <person name="Shimamura S."/>
            <person name="Takaki Y."/>
            <person name="Nagai Y."/>
            <person name="Toyoda A."/>
            <person name="Suzuki Y."/>
            <person name="Arimoto A."/>
            <person name="Ishii H."/>
            <person name="Satoh N."/>
            <person name="Nishiyama T."/>
            <person name="Hasebe M."/>
            <person name="Maruyama T."/>
            <person name="Minagawa J."/>
            <person name="Obokata J."/>
            <person name="Shigenobu S."/>
        </authorList>
    </citation>
    <scope>NUCLEOTIDE SEQUENCE [LARGE SCALE GENOMIC DNA]</scope>
</reference>